<dbReference type="SUPFAM" id="SSF51556">
    <property type="entry name" value="Metallo-dependent hydrolases"/>
    <property type="match status" value="1"/>
</dbReference>
<dbReference type="EMBL" id="CP073078">
    <property type="protein sequence ID" value="QUD86049.1"/>
    <property type="molecule type" value="Genomic_DNA"/>
</dbReference>
<dbReference type="KEGG" id="caul:KCG34_13135"/>
<name>A0A975FW40_9CAUL</name>
<protein>
    <recommendedName>
        <fullName evidence="3">Adenosine deaminase domain-containing protein</fullName>
    </recommendedName>
</protein>
<dbReference type="Gene3D" id="3.20.20.140">
    <property type="entry name" value="Metal-dependent hydrolases"/>
    <property type="match status" value="2"/>
</dbReference>
<keyword evidence="2" id="KW-1185">Reference proteome</keyword>
<reference evidence="1" key="1">
    <citation type="submission" date="2021-04" db="EMBL/GenBank/DDBJ databases">
        <title>The complete genome sequence of Caulobacter sp. S6.</title>
        <authorList>
            <person name="Tang Y."/>
            <person name="Ouyang W."/>
            <person name="Liu Q."/>
            <person name="Huang B."/>
            <person name="Guo Z."/>
            <person name="Lei P."/>
        </authorList>
    </citation>
    <scope>NUCLEOTIDE SEQUENCE</scope>
    <source>
        <strain evidence="1">S6</strain>
    </source>
</reference>
<dbReference type="InterPro" id="IPR032466">
    <property type="entry name" value="Metal_Hydrolase"/>
</dbReference>
<gene>
    <name evidence="1" type="ORF">KCG34_13135</name>
</gene>
<evidence type="ECO:0000313" key="1">
    <source>
        <dbReference type="EMBL" id="QUD86049.1"/>
    </source>
</evidence>
<evidence type="ECO:0000313" key="2">
    <source>
        <dbReference type="Proteomes" id="UP000676409"/>
    </source>
</evidence>
<sequence>MSALIYRRAFTDTFGLRTFAGGEVPDLESVKRRIFITERRSAVDRPDHFYKNYLEVRLGRLSSVAALPWRVLSALAERFIERRNGKLCIRAGTFEDWREALPMISPIAVIVAFLVAEGRIAGDDDPRTRLTDDLGDTALLSPSNPLLATLIERDGLNEMHMHLNGATEADILWADAVRYPREYHDELMAAQIRAHGLTSQLYDQIELGLTPYEIFRRLRAARRVRHAMAEAFRQPQDRGQAPLNMSRLLTLMNVELDDREADFEPIAPASDPPVTAIWAGTSTALIDEGAFLLACLSAASQPGPLQEVMGLGLYFNLLVQTLVGRISMQQVDEVGFDQFQKYTVIGVRERLERAYEKRFSQLNIGPPHRVLTHLEGRLAPKNSVEELAKLVDSISQGWLRFRGCPRLSEARGLRGAAPRCMTGQFCGEGCAGGPSTGRDNSELSLVVHFIKRKLAPPSGRIPECRDGPLRADLARQADVVHALRQRHPFAAQILRGIDAAANELHASPEVFGPIFRRLRRDRDLHATYHVGEDFIHLVSGIRASAEALAYLGLGSGDRLGHATALGIAPALWLGRTGERLVISRGEHLDNATFAHALLSQRRGHERALSNLRDVIARRSAEILGEEHGPHLLHEAWRLRGLDILELLELERICDLEPGDAMATAAAANFRAEAIASPSRQDELRRLARAGREHPLAFRLFRQRHREQVVADQLVEVKTTELDERDLTAMQDLVLGDTNGAGVVIETLPTSNVRIAAYRGLADHHLFRWLGIATSDLSNRPAVCVGSDDTGIFATSLRNEHAAIFEVLTGHYGRPADEAIEIISRLNATGFAFRFRPLLQPPPRRLGSA</sequence>
<organism evidence="1 2">
    <name type="scientific">Phenylobacterium montanum</name>
    <dbReference type="NCBI Taxonomy" id="2823693"/>
    <lineage>
        <taxon>Bacteria</taxon>
        <taxon>Pseudomonadati</taxon>
        <taxon>Pseudomonadota</taxon>
        <taxon>Alphaproteobacteria</taxon>
        <taxon>Caulobacterales</taxon>
        <taxon>Caulobacteraceae</taxon>
        <taxon>Phenylobacterium</taxon>
    </lineage>
</organism>
<dbReference type="RefSeq" id="WP_211936101.1">
    <property type="nucleotide sequence ID" value="NZ_CP073078.1"/>
</dbReference>
<proteinExistence type="predicted"/>
<accession>A0A975FW40</accession>
<dbReference type="AlphaFoldDB" id="A0A975FW40"/>
<dbReference type="Proteomes" id="UP000676409">
    <property type="component" value="Chromosome"/>
</dbReference>
<evidence type="ECO:0008006" key="3">
    <source>
        <dbReference type="Google" id="ProtNLM"/>
    </source>
</evidence>